<dbReference type="PANTHER" id="PTHR42680:SF3">
    <property type="entry name" value="DCTP DEAMINASE"/>
    <property type="match status" value="1"/>
</dbReference>
<dbReference type="InterPro" id="IPR036157">
    <property type="entry name" value="dUTPase-like_sf"/>
</dbReference>
<evidence type="ECO:0000313" key="5">
    <source>
        <dbReference type="Proteomes" id="UP000005806"/>
    </source>
</evidence>
<dbReference type="GO" id="GO:0006229">
    <property type="term" value="P:dUTP biosynthetic process"/>
    <property type="evidence" value="ECO:0007669"/>
    <property type="project" value="InterPro"/>
</dbReference>
<comment type="caution">
    <text evidence="4">The sequence shown here is derived from an EMBL/GenBank/DDBJ whole genome shotgun (WGS) entry which is preliminary data.</text>
</comment>
<dbReference type="PANTHER" id="PTHR42680">
    <property type="entry name" value="DCTP DEAMINASE"/>
    <property type="match status" value="1"/>
</dbReference>
<feature type="transmembrane region" description="Helical" evidence="3">
    <location>
        <begin position="181"/>
        <end position="204"/>
    </location>
</feature>
<evidence type="ECO:0000313" key="4">
    <source>
        <dbReference type="EMBL" id="CCH91778.1"/>
    </source>
</evidence>
<keyword evidence="3" id="KW-0472">Membrane</keyword>
<dbReference type="RefSeq" id="WP_002753151.1">
    <property type="nucleotide sequence ID" value="NZ_HE972558.1"/>
</dbReference>
<keyword evidence="1 4" id="KW-0378">Hydrolase</keyword>
<evidence type="ECO:0000256" key="3">
    <source>
        <dbReference type="SAM" id="Phobius"/>
    </source>
</evidence>
<evidence type="ECO:0000256" key="2">
    <source>
        <dbReference type="ARBA" id="ARBA00023080"/>
    </source>
</evidence>
<sequence>MLNNKDIQDELTAWANKPQVNGLNIDNFEPNSLTPVGYDLRVGDEGFSWKRKKIINIQEQKSIQIDPDDTFVIYTFESISLSMNISGTIHSIVRRVVIDGLSHISTTVDPGWNGQLLIAIHNYRDIPVVLNYKDRLCTICFYKMSSEATDNRRTEPNRTDIWDQLIAKSEERKRTDKKNKIIVGLLGYAIAATVTIAVISLFVVKKDYSNQVMAITATLSLSYIIFDIVKKRFFKNNIRLTYE</sequence>
<organism evidence="4 5">
    <name type="scientific">Microcystis aeruginosa PCC 9432</name>
    <dbReference type="NCBI Taxonomy" id="1160280"/>
    <lineage>
        <taxon>Bacteria</taxon>
        <taxon>Bacillati</taxon>
        <taxon>Cyanobacteriota</taxon>
        <taxon>Cyanophyceae</taxon>
        <taxon>Oscillatoriophycideae</taxon>
        <taxon>Chroococcales</taxon>
        <taxon>Microcystaceae</taxon>
        <taxon>Microcystis</taxon>
    </lineage>
</organism>
<dbReference type="InterPro" id="IPR033704">
    <property type="entry name" value="dUTPase_trimeric"/>
</dbReference>
<dbReference type="Gene3D" id="2.70.40.10">
    <property type="match status" value="1"/>
</dbReference>
<protein>
    <submittedName>
        <fullName evidence="4">Putative dCTP deaminase</fullName>
        <ecNumber evidence="4">3.5.4.13</ecNumber>
    </submittedName>
</protein>
<name>A0A822L5V7_MICAE</name>
<dbReference type="Pfam" id="PF22769">
    <property type="entry name" value="DCD"/>
    <property type="match status" value="1"/>
</dbReference>
<keyword evidence="2" id="KW-0546">Nucleotide metabolism</keyword>
<gene>
    <name evidence="4" type="ORF">MICCA_1800011</name>
</gene>
<dbReference type="EMBL" id="CAIH01000091">
    <property type="protein sequence ID" value="CCH91778.1"/>
    <property type="molecule type" value="Genomic_DNA"/>
</dbReference>
<dbReference type="EC" id="3.5.4.13" evidence="4"/>
<proteinExistence type="predicted"/>
<accession>A0A822L5V7</accession>
<evidence type="ECO:0000256" key="1">
    <source>
        <dbReference type="ARBA" id="ARBA00022801"/>
    </source>
</evidence>
<dbReference type="CDD" id="cd07557">
    <property type="entry name" value="trimeric_dUTPase"/>
    <property type="match status" value="1"/>
</dbReference>
<dbReference type="InterPro" id="IPR011962">
    <property type="entry name" value="dCTP_deaminase"/>
</dbReference>
<dbReference type="AlphaFoldDB" id="A0A822L5V7"/>
<keyword evidence="3" id="KW-1133">Transmembrane helix</keyword>
<dbReference type="SUPFAM" id="SSF51283">
    <property type="entry name" value="dUTPase-like"/>
    <property type="match status" value="1"/>
</dbReference>
<dbReference type="Proteomes" id="UP000005806">
    <property type="component" value="Unassembled WGS sequence"/>
</dbReference>
<feature type="transmembrane region" description="Helical" evidence="3">
    <location>
        <begin position="210"/>
        <end position="229"/>
    </location>
</feature>
<dbReference type="GO" id="GO:0008829">
    <property type="term" value="F:dCTP deaminase activity"/>
    <property type="evidence" value="ECO:0007669"/>
    <property type="project" value="UniProtKB-EC"/>
</dbReference>
<reference evidence="4 5" key="1">
    <citation type="submission" date="2012-04" db="EMBL/GenBank/DDBJ databases">
        <authorList>
            <person name="Genoscope - CEA"/>
        </authorList>
    </citation>
    <scope>NUCLEOTIDE SEQUENCE [LARGE SCALE GENOMIC DNA]</scope>
    <source>
        <strain evidence="4 5">9432</strain>
    </source>
</reference>
<keyword evidence="3" id="KW-0812">Transmembrane</keyword>